<keyword evidence="4" id="KW-1185">Reference proteome</keyword>
<keyword evidence="1" id="KW-1133">Transmembrane helix</keyword>
<reference evidence="2" key="1">
    <citation type="journal article" date="2010" name="Science">
        <title>Plasticity of animal genome architecture unmasked by rapid evolution of a pelagic tunicate.</title>
        <authorList>
            <person name="Denoeud F."/>
            <person name="Henriet S."/>
            <person name="Mungpakdee S."/>
            <person name="Aury J.M."/>
            <person name="Da Silva C."/>
            <person name="Brinkmann H."/>
            <person name="Mikhaleva J."/>
            <person name="Olsen L.C."/>
            <person name="Jubin C."/>
            <person name="Canestro C."/>
            <person name="Bouquet J.M."/>
            <person name="Danks G."/>
            <person name="Poulain J."/>
            <person name="Campsteijn C."/>
            <person name="Adamski M."/>
            <person name="Cross I."/>
            <person name="Yadetie F."/>
            <person name="Muffato M."/>
            <person name="Louis A."/>
            <person name="Butcher S."/>
            <person name="Tsagkogeorga G."/>
            <person name="Konrad A."/>
            <person name="Singh S."/>
            <person name="Jensen M.F."/>
            <person name="Cong E.H."/>
            <person name="Eikeseth-Otteraa H."/>
            <person name="Noel B."/>
            <person name="Anthouard V."/>
            <person name="Porcel B.M."/>
            <person name="Kachouri-Lafond R."/>
            <person name="Nishino A."/>
            <person name="Ugolini M."/>
            <person name="Chourrout P."/>
            <person name="Nishida H."/>
            <person name="Aasland R."/>
            <person name="Huzurbazar S."/>
            <person name="Westhof E."/>
            <person name="Delsuc F."/>
            <person name="Lehrach H."/>
            <person name="Reinhardt R."/>
            <person name="Weissenbach J."/>
            <person name="Roy S.W."/>
            <person name="Artiguenave F."/>
            <person name="Postlethwait J.H."/>
            <person name="Manak J.R."/>
            <person name="Thompson E.M."/>
            <person name="Jaillon O."/>
            <person name="Du Pasquier L."/>
            <person name="Boudinot P."/>
            <person name="Liberles D.A."/>
            <person name="Volff J.N."/>
            <person name="Philippe H."/>
            <person name="Lenhard B."/>
            <person name="Roest Crollius H."/>
            <person name="Wincker P."/>
            <person name="Chourrout D."/>
        </authorList>
    </citation>
    <scope>NUCLEOTIDE SEQUENCE [LARGE SCALE GENOMIC DNA]</scope>
</reference>
<dbReference type="Proteomes" id="UP000001307">
    <property type="component" value="Unassembled WGS sequence"/>
</dbReference>
<evidence type="ECO:0000313" key="3">
    <source>
        <dbReference type="EMBL" id="CBY39214.1"/>
    </source>
</evidence>
<evidence type="ECO:0000256" key="1">
    <source>
        <dbReference type="SAM" id="Phobius"/>
    </source>
</evidence>
<gene>
    <name evidence="2" type="ORF">GSOID_T00004271001</name>
    <name evidence="3" type="ORF">GSOID_T00019765001</name>
</gene>
<dbReference type="AlphaFoldDB" id="E4X8E9"/>
<accession>E4X8E9</accession>
<keyword evidence="1" id="KW-0812">Transmembrane</keyword>
<organism evidence="2">
    <name type="scientific">Oikopleura dioica</name>
    <name type="common">Tunicate</name>
    <dbReference type="NCBI Taxonomy" id="34765"/>
    <lineage>
        <taxon>Eukaryota</taxon>
        <taxon>Metazoa</taxon>
        <taxon>Chordata</taxon>
        <taxon>Tunicata</taxon>
        <taxon>Appendicularia</taxon>
        <taxon>Copelata</taxon>
        <taxon>Oikopleuridae</taxon>
        <taxon>Oikopleura</taxon>
    </lineage>
</organism>
<feature type="transmembrane region" description="Helical" evidence="1">
    <location>
        <begin position="170"/>
        <end position="190"/>
    </location>
</feature>
<dbReference type="InParanoid" id="E4X8E9"/>
<dbReference type="EMBL" id="FN653029">
    <property type="protein sequence ID" value="CBY08255.1"/>
    <property type="molecule type" value="Genomic_DNA"/>
</dbReference>
<evidence type="ECO:0000313" key="2">
    <source>
        <dbReference type="EMBL" id="CBY08255.1"/>
    </source>
</evidence>
<sequence length="195" mass="22646">MGASLRGNAFEKSFKDAFRTEFGDNKAFSARSMVKVSFKFAELVRKASIREEFSSFNSEDVISVLDAHSSVIRYVSVIMPRLDRSCFNSVDFNYRCDELLAELYQNDIFYPEKIQMKWRMIVRNFVEINGIRYVRNDLNRNEQPKHTIVSIDEIFCAPCSPTNNSKFKQLPAIIVIIFMCLFIYTGRVLLRTTEG</sequence>
<dbReference type="Proteomes" id="UP000011014">
    <property type="component" value="Unassembled WGS sequence"/>
</dbReference>
<keyword evidence="1" id="KW-0472">Membrane</keyword>
<name>E4X8E9_OIKDI</name>
<protein>
    <submittedName>
        <fullName evidence="2">Uncharacterized protein</fullName>
    </submittedName>
</protein>
<evidence type="ECO:0000313" key="4">
    <source>
        <dbReference type="Proteomes" id="UP000001307"/>
    </source>
</evidence>
<proteinExistence type="predicted"/>
<dbReference type="EMBL" id="FN655465">
    <property type="protein sequence ID" value="CBY39214.1"/>
    <property type="molecule type" value="Genomic_DNA"/>
</dbReference>